<sequence length="340" mass="34980">MKAAVLHGPGDLRVEEVPDPPVPRPDEVTIAVHRCGLCGTDAHEYAHGGPMTPLRERHPWSGHLGPTIIGHEFMGTVTRAGTAAGFAEGARIVAGAGHWCGDCPPCRAGRTNLCRRYHTYGLSTHGGMAEFVTVPAAMCAGVPDGCTDDNAALAQPVSIAMHALDRGQVPEDSEILVIGAGGVGALLVAAAADRGLTVHVADLDPVRLAAARRLGAATTQQVDGQTGATAFRGLATVFETSGAAAGLRMALDATAPGGRIVAVGLPGGTAEFDLRAAVVSEKDIRTSSAHVCRRDLPAAVDLLSRLDLATEIVARVLPLDRIHDGLAGGGKTLIDIRGKE</sequence>
<evidence type="ECO:0000256" key="3">
    <source>
        <dbReference type="ARBA" id="ARBA00022833"/>
    </source>
</evidence>
<dbReference type="SUPFAM" id="SSF50129">
    <property type="entry name" value="GroES-like"/>
    <property type="match status" value="1"/>
</dbReference>
<organism evidence="9 10">
    <name type="scientific">Amycolatopsis endophytica</name>
    <dbReference type="NCBI Taxonomy" id="860233"/>
    <lineage>
        <taxon>Bacteria</taxon>
        <taxon>Bacillati</taxon>
        <taxon>Actinomycetota</taxon>
        <taxon>Actinomycetes</taxon>
        <taxon>Pseudonocardiales</taxon>
        <taxon>Pseudonocardiaceae</taxon>
        <taxon>Amycolatopsis</taxon>
    </lineage>
</organism>
<dbReference type="SUPFAM" id="SSF51735">
    <property type="entry name" value="NAD(P)-binding Rossmann-fold domains"/>
    <property type="match status" value="1"/>
</dbReference>
<evidence type="ECO:0000259" key="8">
    <source>
        <dbReference type="Pfam" id="PF08240"/>
    </source>
</evidence>
<evidence type="ECO:0000256" key="6">
    <source>
        <dbReference type="SAM" id="MobiDB-lite"/>
    </source>
</evidence>
<evidence type="ECO:0000256" key="5">
    <source>
        <dbReference type="RuleBase" id="RU361277"/>
    </source>
</evidence>
<gene>
    <name evidence="9" type="ORF">HNR02_006362</name>
</gene>
<keyword evidence="4 9" id="KW-0560">Oxidoreductase</keyword>
<dbReference type="EMBL" id="JACCFK010000002">
    <property type="protein sequence ID" value="NYI92987.1"/>
    <property type="molecule type" value="Genomic_DNA"/>
</dbReference>
<dbReference type="InterPro" id="IPR050129">
    <property type="entry name" value="Zn_alcohol_dh"/>
</dbReference>
<dbReference type="EC" id="1.1.1.4" evidence="9"/>
<dbReference type="AlphaFoldDB" id="A0A853BEH2"/>
<dbReference type="GO" id="GO:0000721">
    <property type="term" value="F:(R,R)-butanediol dehydrogenase activity"/>
    <property type="evidence" value="ECO:0007669"/>
    <property type="project" value="UniProtKB-EC"/>
</dbReference>
<dbReference type="Pfam" id="PF00107">
    <property type="entry name" value="ADH_zinc_N"/>
    <property type="match status" value="1"/>
</dbReference>
<dbReference type="InterPro" id="IPR013154">
    <property type="entry name" value="ADH-like_N"/>
</dbReference>
<dbReference type="PANTHER" id="PTHR43401:SF2">
    <property type="entry name" value="L-THREONINE 3-DEHYDROGENASE"/>
    <property type="match status" value="1"/>
</dbReference>
<comment type="cofactor">
    <cofactor evidence="1 5">
        <name>Zn(2+)</name>
        <dbReference type="ChEBI" id="CHEBI:29105"/>
    </cofactor>
</comment>
<dbReference type="InterPro" id="IPR002328">
    <property type="entry name" value="ADH_Zn_CS"/>
</dbReference>
<evidence type="ECO:0000259" key="7">
    <source>
        <dbReference type="Pfam" id="PF00107"/>
    </source>
</evidence>
<dbReference type="InterPro" id="IPR011032">
    <property type="entry name" value="GroES-like_sf"/>
</dbReference>
<evidence type="ECO:0000313" key="10">
    <source>
        <dbReference type="Proteomes" id="UP000549616"/>
    </source>
</evidence>
<dbReference type="GO" id="GO:0052587">
    <property type="term" value="F:diacetyl reductase ((R)-acetoin forming) (NAD+) activity"/>
    <property type="evidence" value="ECO:0007669"/>
    <property type="project" value="UniProtKB-EC"/>
</dbReference>
<feature type="region of interest" description="Disordered" evidence="6">
    <location>
        <begin position="1"/>
        <end position="24"/>
    </location>
</feature>
<comment type="similarity">
    <text evidence="5">Belongs to the zinc-containing alcohol dehydrogenase family.</text>
</comment>
<dbReference type="PANTHER" id="PTHR43401">
    <property type="entry name" value="L-THREONINE 3-DEHYDROGENASE"/>
    <property type="match status" value="1"/>
</dbReference>
<dbReference type="InterPro" id="IPR013149">
    <property type="entry name" value="ADH-like_C"/>
</dbReference>
<reference evidence="9 10" key="1">
    <citation type="submission" date="2020-07" db="EMBL/GenBank/DDBJ databases">
        <title>Sequencing the genomes of 1000 actinobacteria strains.</title>
        <authorList>
            <person name="Klenk H.-P."/>
        </authorList>
    </citation>
    <scope>NUCLEOTIDE SEQUENCE [LARGE SCALE GENOMIC DNA]</scope>
    <source>
        <strain evidence="9 10">DSM 104006</strain>
    </source>
</reference>
<dbReference type="InterPro" id="IPR036291">
    <property type="entry name" value="NAD(P)-bd_dom_sf"/>
</dbReference>
<evidence type="ECO:0000256" key="2">
    <source>
        <dbReference type="ARBA" id="ARBA00022723"/>
    </source>
</evidence>
<evidence type="ECO:0000256" key="1">
    <source>
        <dbReference type="ARBA" id="ARBA00001947"/>
    </source>
</evidence>
<feature type="domain" description="Alcohol dehydrogenase-like N-terminal" evidence="8">
    <location>
        <begin position="25"/>
        <end position="144"/>
    </location>
</feature>
<dbReference type="Gene3D" id="3.90.180.10">
    <property type="entry name" value="Medium-chain alcohol dehydrogenases, catalytic domain"/>
    <property type="match status" value="1"/>
</dbReference>
<dbReference type="RefSeq" id="WP_179777241.1">
    <property type="nucleotide sequence ID" value="NZ_JACCFK010000002.1"/>
</dbReference>
<evidence type="ECO:0000256" key="4">
    <source>
        <dbReference type="ARBA" id="ARBA00023002"/>
    </source>
</evidence>
<name>A0A853BEH2_9PSEU</name>
<dbReference type="Pfam" id="PF08240">
    <property type="entry name" value="ADH_N"/>
    <property type="match status" value="1"/>
</dbReference>
<keyword evidence="10" id="KW-1185">Reference proteome</keyword>
<dbReference type="GO" id="GO:0008270">
    <property type="term" value="F:zinc ion binding"/>
    <property type="evidence" value="ECO:0007669"/>
    <property type="project" value="InterPro"/>
</dbReference>
<evidence type="ECO:0000313" key="9">
    <source>
        <dbReference type="EMBL" id="NYI92987.1"/>
    </source>
</evidence>
<dbReference type="Proteomes" id="UP000549616">
    <property type="component" value="Unassembled WGS sequence"/>
</dbReference>
<keyword evidence="3 5" id="KW-0862">Zinc</keyword>
<comment type="caution">
    <text evidence="9">The sequence shown here is derived from an EMBL/GenBank/DDBJ whole genome shotgun (WGS) entry which is preliminary data.</text>
</comment>
<dbReference type="Gene3D" id="3.40.50.720">
    <property type="entry name" value="NAD(P)-binding Rossmann-like Domain"/>
    <property type="match status" value="1"/>
</dbReference>
<protein>
    <submittedName>
        <fullName evidence="9">(R,R)-butanediol dehydrogenase/meso-butanediol dehydrogenase/diacetyl reductase</fullName>
        <ecNumber evidence="9">1.1.1.-</ecNumber>
        <ecNumber evidence="9">1.1.1.303</ecNumber>
        <ecNumber evidence="9">1.1.1.4</ecNumber>
    </submittedName>
</protein>
<keyword evidence="2 5" id="KW-0479">Metal-binding</keyword>
<dbReference type="EC" id="1.1.1.-" evidence="9"/>
<dbReference type="EC" id="1.1.1.303" evidence="9"/>
<dbReference type="PROSITE" id="PS00059">
    <property type="entry name" value="ADH_ZINC"/>
    <property type="match status" value="1"/>
</dbReference>
<accession>A0A853BEH2</accession>
<feature type="domain" description="Alcohol dehydrogenase-like C-terminal" evidence="7">
    <location>
        <begin position="182"/>
        <end position="304"/>
    </location>
</feature>
<proteinExistence type="inferred from homology"/>